<dbReference type="InterPro" id="IPR046738">
    <property type="entry name" value="DUF6788"/>
</dbReference>
<dbReference type="STRING" id="1034808.GIG_02628"/>
<dbReference type="GeneID" id="65654209"/>
<dbReference type="eggNOG" id="ENOG5032XKA">
    <property type="taxonomic scope" value="Bacteria"/>
</dbReference>
<dbReference type="AlphaFoldDB" id="F9QDQ2"/>
<protein>
    <recommendedName>
        <fullName evidence="1">DUF6788 domain-containing protein</fullName>
    </recommendedName>
</protein>
<reference evidence="2 3" key="1">
    <citation type="journal article" date="2011" name="J. Bacteriol.">
        <title>Genome Sequence of Duck Pathogen Mycoplasma anatis Strain 1340.</title>
        <authorList>
            <person name="Guo Z."/>
            <person name="Chen P."/>
            <person name="Ren P."/>
            <person name="Kuang S."/>
            <person name="Zhou Z."/>
            <person name="Li Z."/>
            <person name="Liu M."/>
            <person name="Shi D."/>
            <person name="Xiao Y."/>
            <person name="Wang X."/>
            <person name="Zhou R."/>
            <person name="Jin H."/>
            <person name="Bi D."/>
        </authorList>
    </citation>
    <scope>NUCLEOTIDE SEQUENCE [LARGE SCALE GENOMIC DNA]</scope>
    <source>
        <strain evidence="2 3">1340</strain>
    </source>
</reference>
<accession>F9QDQ2</accession>
<proteinExistence type="predicted"/>
<name>F9QDQ2_9BACT</name>
<keyword evidence="3" id="KW-1185">Reference proteome</keyword>
<dbReference type="EMBL" id="AFVJ01000024">
    <property type="protein sequence ID" value="EGS29079.1"/>
    <property type="molecule type" value="Genomic_DNA"/>
</dbReference>
<dbReference type="RefSeq" id="WP_006886623.1">
    <property type="nucleotide sequence ID" value="NZ_AFVJ01000024.1"/>
</dbReference>
<sequence length="73" mass="8620">MVINYNEIQKLLRSRTDLHARLDLIPYDGTPKIKDRGVGKYLYVRKCVAGKLTSTYVRVYTEELYNLLLRNTR</sequence>
<gene>
    <name evidence="2" type="ORF">GIG_02628</name>
</gene>
<dbReference type="Pfam" id="PF20586">
    <property type="entry name" value="DUF6788"/>
    <property type="match status" value="1"/>
</dbReference>
<dbReference type="Proteomes" id="UP000005055">
    <property type="component" value="Unassembled WGS sequence"/>
</dbReference>
<feature type="domain" description="DUF6788" evidence="1">
    <location>
        <begin position="6"/>
        <end position="65"/>
    </location>
</feature>
<evidence type="ECO:0000259" key="1">
    <source>
        <dbReference type="Pfam" id="PF20586"/>
    </source>
</evidence>
<evidence type="ECO:0000313" key="2">
    <source>
        <dbReference type="EMBL" id="EGS29079.1"/>
    </source>
</evidence>
<organism evidence="2 3">
    <name type="scientific">Mycoplasmopsis anatis 1340</name>
    <dbReference type="NCBI Taxonomy" id="1034808"/>
    <lineage>
        <taxon>Bacteria</taxon>
        <taxon>Bacillati</taxon>
        <taxon>Mycoplasmatota</taxon>
        <taxon>Mycoplasmoidales</taxon>
        <taxon>Metamycoplasmataceae</taxon>
        <taxon>Mycoplasmopsis</taxon>
    </lineage>
</organism>
<evidence type="ECO:0000313" key="3">
    <source>
        <dbReference type="Proteomes" id="UP000005055"/>
    </source>
</evidence>
<comment type="caution">
    <text evidence="2">The sequence shown here is derived from an EMBL/GenBank/DDBJ whole genome shotgun (WGS) entry which is preliminary data.</text>
</comment>